<organism evidence="5 6">
    <name type="scientific">Clostridium neuense</name>
    <dbReference type="NCBI Taxonomy" id="1728934"/>
    <lineage>
        <taxon>Bacteria</taxon>
        <taxon>Bacillati</taxon>
        <taxon>Bacillota</taxon>
        <taxon>Clostridia</taxon>
        <taxon>Eubacteriales</taxon>
        <taxon>Clostridiaceae</taxon>
        <taxon>Clostridium</taxon>
    </lineage>
</organism>
<evidence type="ECO:0000256" key="1">
    <source>
        <dbReference type="ARBA" id="ARBA00023015"/>
    </source>
</evidence>
<keyword evidence="1" id="KW-0805">Transcription regulation</keyword>
<dbReference type="RefSeq" id="WP_406789507.1">
    <property type="nucleotide sequence ID" value="NZ_JBJIAA010000021.1"/>
</dbReference>
<evidence type="ECO:0000256" key="2">
    <source>
        <dbReference type="ARBA" id="ARBA00023125"/>
    </source>
</evidence>
<keyword evidence="6" id="KW-1185">Reference proteome</keyword>
<dbReference type="PANTHER" id="PTHR43280:SF28">
    <property type="entry name" value="HTH-TYPE TRANSCRIPTIONAL ACTIVATOR RHAS"/>
    <property type="match status" value="1"/>
</dbReference>
<dbReference type="Pfam" id="PF12833">
    <property type="entry name" value="HTH_18"/>
    <property type="match status" value="1"/>
</dbReference>
<dbReference type="EMBL" id="JBJIAA010000021">
    <property type="protein sequence ID" value="MFL0252850.1"/>
    <property type="molecule type" value="Genomic_DNA"/>
</dbReference>
<accession>A0ABW8TK66</accession>
<dbReference type="SMART" id="SM00342">
    <property type="entry name" value="HTH_ARAC"/>
    <property type="match status" value="1"/>
</dbReference>
<sequence length="312" mass="36407">MIYFKTNVSSPLLYFKSGQFICEENWQHNSFIFDKDYEIIIGVKGTIYIQQGEEKYEVNPGDVLLLVPKTLHFGYAPSKAGTSFYWLHFFCTSEEKVLTKSEIYEEVVSMMDKDKPQDSILLPTFFSLTDAGKSFIYLKQILHIANSQYYTHLATSYLVSELAIELTQQFINSFKPPSKKDVVNKKFFDVLEWIRVNVLKDISVEIVANNFNFTPDYLTRLFKKNLGMSTLKYINSIKLNKAKELLINTDKSIKEISYMLCFKDEKYFMKLFKKCEGLTPSQYRDAYPKTYINTDSYDPDIPMPDYLSSNKL</sequence>
<name>A0ABW8TK66_9CLOT</name>
<dbReference type="PANTHER" id="PTHR43280">
    <property type="entry name" value="ARAC-FAMILY TRANSCRIPTIONAL REGULATOR"/>
    <property type="match status" value="1"/>
</dbReference>
<keyword evidence="3" id="KW-0804">Transcription</keyword>
<dbReference type="Gene3D" id="2.60.120.280">
    <property type="entry name" value="Regulatory protein AraC"/>
    <property type="match status" value="1"/>
</dbReference>
<keyword evidence="2" id="KW-0238">DNA-binding</keyword>
<feature type="domain" description="HTH araC/xylS-type" evidence="4">
    <location>
        <begin position="188"/>
        <end position="286"/>
    </location>
</feature>
<protein>
    <submittedName>
        <fullName evidence="5">AraC family transcriptional regulator</fullName>
    </submittedName>
</protein>
<proteinExistence type="predicted"/>
<dbReference type="SUPFAM" id="SSF51215">
    <property type="entry name" value="Regulatory protein AraC"/>
    <property type="match status" value="1"/>
</dbReference>
<evidence type="ECO:0000256" key="3">
    <source>
        <dbReference type="ARBA" id="ARBA00023163"/>
    </source>
</evidence>
<dbReference type="Pfam" id="PF02311">
    <property type="entry name" value="AraC_binding"/>
    <property type="match status" value="1"/>
</dbReference>
<dbReference type="Gene3D" id="1.10.10.60">
    <property type="entry name" value="Homeodomain-like"/>
    <property type="match status" value="2"/>
</dbReference>
<dbReference type="InterPro" id="IPR037923">
    <property type="entry name" value="HTH-like"/>
</dbReference>
<comment type="caution">
    <text evidence="5">The sequence shown here is derived from an EMBL/GenBank/DDBJ whole genome shotgun (WGS) entry which is preliminary data.</text>
</comment>
<reference evidence="5 6" key="1">
    <citation type="submission" date="2024-11" db="EMBL/GenBank/DDBJ databases">
        <authorList>
            <person name="Heng Y.C."/>
            <person name="Lim A.C.H."/>
            <person name="Lee J.K.Y."/>
            <person name="Kittelmann S."/>
        </authorList>
    </citation>
    <scope>NUCLEOTIDE SEQUENCE [LARGE SCALE GENOMIC DNA]</scope>
    <source>
        <strain evidence="5 6">WILCCON 0114</strain>
    </source>
</reference>
<evidence type="ECO:0000259" key="4">
    <source>
        <dbReference type="PROSITE" id="PS01124"/>
    </source>
</evidence>
<dbReference type="Proteomes" id="UP001623592">
    <property type="component" value="Unassembled WGS sequence"/>
</dbReference>
<dbReference type="InterPro" id="IPR003313">
    <property type="entry name" value="AraC-bd"/>
</dbReference>
<evidence type="ECO:0000313" key="6">
    <source>
        <dbReference type="Proteomes" id="UP001623592"/>
    </source>
</evidence>
<evidence type="ECO:0000313" key="5">
    <source>
        <dbReference type="EMBL" id="MFL0252850.1"/>
    </source>
</evidence>
<dbReference type="InterPro" id="IPR018060">
    <property type="entry name" value="HTH_AraC"/>
</dbReference>
<dbReference type="InterPro" id="IPR009057">
    <property type="entry name" value="Homeodomain-like_sf"/>
</dbReference>
<gene>
    <name evidence="5" type="ORF">ACJDT4_20795</name>
</gene>
<dbReference type="SUPFAM" id="SSF46689">
    <property type="entry name" value="Homeodomain-like"/>
    <property type="match status" value="2"/>
</dbReference>
<dbReference type="PROSITE" id="PS01124">
    <property type="entry name" value="HTH_ARAC_FAMILY_2"/>
    <property type="match status" value="1"/>
</dbReference>